<dbReference type="EMBL" id="AEVG01000040">
    <property type="protein sequence ID" value="EFX92369.1"/>
    <property type="molecule type" value="Genomic_DNA"/>
</dbReference>
<dbReference type="InterPro" id="IPR036388">
    <property type="entry name" value="WH-like_DNA-bd_sf"/>
</dbReference>
<dbReference type="Gene3D" id="1.10.10.10">
    <property type="entry name" value="Winged helix-like DNA-binding domain superfamily/Winged helix DNA-binding domain"/>
    <property type="match status" value="1"/>
</dbReference>
<dbReference type="Proteomes" id="UP000005467">
    <property type="component" value="Unassembled WGS sequence"/>
</dbReference>
<dbReference type="Pfam" id="PF12802">
    <property type="entry name" value="MarR_2"/>
    <property type="match status" value="1"/>
</dbReference>
<dbReference type="HOGENOM" id="CLU_083287_30_3_6"/>
<evidence type="ECO:0000259" key="4">
    <source>
        <dbReference type="PROSITE" id="PS50995"/>
    </source>
</evidence>
<sequence>MNQLEQLSHHISGVEESIDLWIAKCGVGYNHFSVLYSLMDKGECTQKLICDEWYLPKQTVFNICKEYKEKGWIEFGESDTDKRAKVMRLTADGRAYAEPIWVATKQFGNKTFAAFGEKKTKQLFALLAEFAKISRQQAEKQPSPH</sequence>
<evidence type="ECO:0000313" key="6">
    <source>
        <dbReference type="Proteomes" id="UP000005467"/>
    </source>
</evidence>
<dbReference type="InterPro" id="IPR036390">
    <property type="entry name" value="WH_DNA-bd_sf"/>
</dbReference>
<protein>
    <submittedName>
        <fullName evidence="5">Transcriptional regulator, MarR family</fullName>
    </submittedName>
</protein>
<gene>
    <name evidence="5" type="ORF">HMPREF0027_0579</name>
</gene>
<dbReference type="RefSeq" id="WP_005622020.1">
    <property type="nucleotide sequence ID" value="NZ_GL831080.1"/>
</dbReference>
<keyword evidence="2" id="KW-0238">DNA-binding</keyword>
<dbReference type="GO" id="GO:0003700">
    <property type="term" value="F:DNA-binding transcription factor activity"/>
    <property type="evidence" value="ECO:0007669"/>
    <property type="project" value="InterPro"/>
</dbReference>
<organism evidence="5 6">
    <name type="scientific">Actinobacillus ureae ATCC 25976</name>
    <dbReference type="NCBI Taxonomy" id="887324"/>
    <lineage>
        <taxon>Bacteria</taxon>
        <taxon>Pseudomonadati</taxon>
        <taxon>Pseudomonadota</taxon>
        <taxon>Gammaproteobacteria</taxon>
        <taxon>Pasteurellales</taxon>
        <taxon>Pasteurellaceae</taxon>
        <taxon>Actinobacillus</taxon>
    </lineage>
</organism>
<feature type="domain" description="HTH marR-type" evidence="4">
    <location>
        <begin position="1"/>
        <end position="132"/>
    </location>
</feature>
<dbReference type="SUPFAM" id="SSF46785">
    <property type="entry name" value="Winged helix' DNA-binding domain"/>
    <property type="match status" value="1"/>
</dbReference>
<keyword evidence="6" id="KW-1185">Reference proteome</keyword>
<proteinExistence type="predicted"/>
<keyword evidence="1" id="KW-0805">Transcription regulation</keyword>
<dbReference type="PROSITE" id="PS50995">
    <property type="entry name" value="HTH_MARR_2"/>
    <property type="match status" value="1"/>
</dbReference>
<dbReference type="SMART" id="SM00347">
    <property type="entry name" value="HTH_MARR"/>
    <property type="match status" value="1"/>
</dbReference>
<dbReference type="GO" id="GO:0003677">
    <property type="term" value="F:DNA binding"/>
    <property type="evidence" value="ECO:0007669"/>
    <property type="project" value="UniProtKB-KW"/>
</dbReference>
<comment type="caution">
    <text evidence="5">The sequence shown here is derived from an EMBL/GenBank/DDBJ whole genome shotgun (WGS) entry which is preliminary data.</text>
</comment>
<accession>E8KFG2</accession>
<evidence type="ECO:0000256" key="1">
    <source>
        <dbReference type="ARBA" id="ARBA00023015"/>
    </source>
</evidence>
<evidence type="ECO:0000256" key="2">
    <source>
        <dbReference type="ARBA" id="ARBA00023125"/>
    </source>
</evidence>
<dbReference type="Gene3D" id="6.10.250.820">
    <property type="match status" value="1"/>
</dbReference>
<keyword evidence="3" id="KW-0804">Transcription</keyword>
<evidence type="ECO:0000256" key="3">
    <source>
        <dbReference type="ARBA" id="ARBA00023163"/>
    </source>
</evidence>
<reference evidence="5 6" key="1">
    <citation type="submission" date="2011-01" db="EMBL/GenBank/DDBJ databases">
        <authorList>
            <person name="Muzny D."/>
            <person name="Qin X."/>
            <person name="Deng J."/>
            <person name="Jiang H."/>
            <person name="Liu Y."/>
            <person name="Qu J."/>
            <person name="Song X.-Z."/>
            <person name="Zhang L."/>
            <person name="Thornton R."/>
            <person name="Coyle M."/>
            <person name="Francisco L."/>
            <person name="Jackson L."/>
            <person name="Javaid M."/>
            <person name="Korchina V."/>
            <person name="Kovar C."/>
            <person name="Mata R."/>
            <person name="Mathew T."/>
            <person name="Ngo R."/>
            <person name="Nguyen L."/>
            <person name="Nguyen N."/>
            <person name="Okwuonu G."/>
            <person name="Ongeri F."/>
            <person name="Pham C."/>
            <person name="Simmons D."/>
            <person name="Wilczek-Boney K."/>
            <person name="Hale W."/>
            <person name="Jakkamsetti A."/>
            <person name="Pham P."/>
            <person name="Ruth R."/>
            <person name="San Lucas F."/>
            <person name="Warren J."/>
            <person name="Zhang J."/>
            <person name="Zhao Z."/>
            <person name="Zhou C."/>
            <person name="Zhu D."/>
            <person name="Lee S."/>
            <person name="Bess C."/>
            <person name="Blankenburg K."/>
            <person name="Forbes L."/>
            <person name="Fu Q."/>
            <person name="Gubbala S."/>
            <person name="Hirani K."/>
            <person name="Jayaseelan J.C."/>
            <person name="Lara F."/>
            <person name="Munidasa M."/>
            <person name="Palculict T."/>
            <person name="Patil S."/>
            <person name="Pu L.-L."/>
            <person name="Saada N."/>
            <person name="Tang L."/>
            <person name="Weissenberger G."/>
            <person name="Zhu Y."/>
            <person name="Hemphill L."/>
            <person name="Shang Y."/>
            <person name="Youmans B."/>
            <person name="Ayvaz T."/>
            <person name="Ross M."/>
            <person name="Santibanez J."/>
            <person name="Aqrawi P."/>
            <person name="Gross S."/>
            <person name="Joshi V."/>
            <person name="Fowler G."/>
            <person name="Nazareth L."/>
            <person name="Reid J."/>
            <person name="Worley K."/>
            <person name="Petrosino J."/>
            <person name="Highlander S."/>
            <person name="Gibbs R."/>
        </authorList>
    </citation>
    <scope>NUCLEOTIDE SEQUENCE [LARGE SCALE GENOMIC DNA]</scope>
    <source>
        <strain evidence="5 6">ATCC 25976</strain>
    </source>
</reference>
<dbReference type="InterPro" id="IPR000835">
    <property type="entry name" value="HTH_MarR-typ"/>
</dbReference>
<evidence type="ECO:0000313" key="5">
    <source>
        <dbReference type="EMBL" id="EFX92369.1"/>
    </source>
</evidence>
<dbReference type="PANTHER" id="PTHR42756:SF1">
    <property type="entry name" value="TRANSCRIPTIONAL REPRESSOR OF EMRAB OPERON"/>
    <property type="match status" value="1"/>
</dbReference>
<dbReference type="PANTHER" id="PTHR42756">
    <property type="entry name" value="TRANSCRIPTIONAL REGULATOR, MARR"/>
    <property type="match status" value="1"/>
</dbReference>
<name>E8KFG2_9PAST</name>
<dbReference type="AlphaFoldDB" id="E8KFG2"/>